<dbReference type="GO" id="GO:0008757">
    <property type="term" value="F:S-adenosylmethionine-dependent methyltransferase activity"/>
    <property type="evidence" value="ECO:0007669"/>
    <property type="project" value="InterPro"/>
</dbReference>
<protein>
    <submittedName>
        <fullName evidence="5">Methyltransferase family protein</fullName>
    </submittedName>
</protein>
<dbReference type="SUPFAM" id="SSF53335">
    <property type="entry name" value="S-adenosyl-L-methionine-dependent methyltransferases"/>
    <property type="match status" value="1"/>
</dbReference>
<evidence type="ECO:0000313" key="6">
    <source>
        <dbReference type="Proteomes" id="UP000294692"/>
    </source>
</evidence>
<organism evidence="5 6">
    <name type="scientific">Paracandidimonas soli</name>
    <dbReference type="NCBI Taxonomy" id="1917182"/>
    <lineage>
        <taxon>Bacteria</taxon>
        <taxon>Pseudomonadati</taxon>
        <taxon>Pseudomonadota</taxon>
        <taxon>Betaproteobacteria</taxon>
        <taxon>Burkholderiales</taxon>
        <taxon>Alcaligenaceae</taxon>
        <taxon>Paracandidimonas</taxon>
    </lineage>
</organism>
<evidence type="ECO:0000256" key="2">
    <source>
        <dbReference type="ARBA" id="ARBA00022603"/>
    </source>
</evidence>
<dbReference type="Proteomes" id="UP000294692">
    <property type="component" value="Unassembled WGS sequence"/>
</dbReference>
<dbReference type="PANTHER" id="PTHR44942">
    <property type="entry name" value="METHYLTRANSF_11 DOMAIN-CONTAINING PROTEIN"/>
    <property type="match status" value="1"/>
</dbReference>
<dbReference type="CDD" id="cd02440">
    <property type="entry name" value="AdoMet_MTases"/>
    <property type="match status" value="1"/>
</dbReference>
<evidence type="ECO:0000256" key="3">
    <source>
        <dbReference type="ARBA" id="ARBA00022679"/>
    </source>
</evidence>
<keyword evidence="2 5" id="KW-0489">Methyltransferase</keyword>
<dbReference type="InterPro" id="IPR051052">
    <property type="entry name" value="Diverse_substrate_MTase"/>
</dbReference>
<gene>
    <name evidence="5" type="ORF">EV686_106148</name>
</gene>
<dbReference type="GO" id="GO:0032259">
    <property type="term" value="P:methylation"/>
    <property type="evidence" value="ECO:0007669"/>
    <property type="project" value="UniProtKB-KW"/>
</dbReference>
<keyword evidence="6" id="KW-1185">Reference proteome</keyword>
<dbReference type="PANTHER" id="PTHR44942:SF4">
    <property type="entry name" value="METHYLTRANSFERASE TYPE 11 DOMAIN-CONTAINING PROTEIN"/>
    <property type="match status" value="1"/>
</dbReference>
<evidence type="ECO:0000259" key="4">
    <source>
        <dbReference type="Pfam" id="PF08241"/>
    </source>
</evidence>
<name>A0A4R3UY71_9BURK</name>
<dbReference type="Gene3D" id="3.40.50.150">
    <property type="entry name" value="Vaccinia Virus protein VP39"/>
    <property type="match status" value="1"/>
</dbReference>
<dbReference type="InterPro" id="IPR029063">
    <property type="entry name" value="SAM-dependent_MTases_sf"/>
</dbReference>
<keyword evidence="3 5" id="KW-0808">Transferase</keyword>
<reference evidence="5 6" key="1">
    <citation type="submission" date="2019-03" db="EMBL/GenBank/DDBJ databases">
        <title>Genomic Encyclopedia of Type Strains, Phase IV (KMG-IV): sequencing the most valuable type-strain genomes for metagenomic binning, comparative biology and taxonomic classification.</title>
        <authorList>
            <person name="Goeker M."/>
        </authorList>
    </citation>
    <scope>NUCLEOTIDE SEQUENCE [LARGE SCALE GENOMIC DNA]</scope>
    <source>
        <strain evidence="5 6">DSM 100048</strain>
    </source>
</reference>
<feature type="domain" description="Methyltransferase type 11" evidence="4">
    <location>
        <begin position="46"/>
        <end position="140"/>
    </location>
</feature>
<proteinExistence type="inferred from homology"/>
<dbReference type="Pfam" id="PF08241">
    <property type="entry name" value="Methyltransf_11"/>
    <property type="match status" value="1"/>
</dbReference>
<comment type="caution">
    <text evidence="5">The sequence shown here is derived from an EMBL/GenBank/DDBJ whole genome shotgun (WGS) entry which is preliminary data.</text>
</comment>
<evidence type="ECO:0000313" key="5">
    <source>
        <dbReference type="EMBL" id="TCU97266.1"/>
    </source>
</evidence>
<evidence type="ECO:0000256" key="1">
    <source>
        <dbReference type="ARBA" id="ARBA00008361"/>
    </source>
</evidence>
<dbReference type="AlphaFoldDB" id="A0A4R3UY71"/>
<accession>A0A4R3UY71</accession>
<sequence>MMNDMQTNAIRFNNGAAYERYMGKWSQLAGATFLDWLSPEPTRQWLDVGCGNGAFTELLIERCSPASVHGIDPSGEQLAYARGRPALRTAQFRVGDAMALPYPDATFDLAVMPLVIFFVPDPARGIVEMGRVVRPGGTVAAYAWDMPGGGFPYEMLLAEIRGLGIAVPAPPSPDASRMNVMQDLWAGAGLVEIETRGIDVRRTFADFADFWETALGAPSVGPTLATMADDDLATLKTRVRDRLPADASGRITYDARANAVKGQVPKLRAANAH</sequence>
<dbReference type="EMBL" id="SMBX01000006">
    <property type="protein sequence ID" value="TCU97266.1"/>
    <property type="molecule type" value="Genomic_DNA"/>
</dbReference>
<dbReference type="InterPro" id="IPR013216">
    <property type="entry name" value="Methyltransf_11"/>
</dbReference>
<comment type="similarity">
    <text evidence="1">Belongs to the methyltransferase superfamily.</text>
</comment>